<dbReference type="AlphaFoldDB" id="A0A1B1S8W8"/>
<accession>A0A1B1S8W8</accession>
<keyword evidence="4" id="KW-1185">Reference proteome</keyword>
<gene>
    <name evidence="3" type="ORF">A4V02_05560</name>
</gene>
<sequence length="437" mass="51235">MKFYDREIETETLRRIETTSREYAQMTVITGRRRIGKTTLIKHAYEGKEMIYFFVARKSEALLCQELSDTMRDVLGEDLGDFSSMARLFASIMQIAKRRHFTLVFDEFQNFKYVNESFFSEMQNVWDSNKNEARINLVVCGSLYSMMTKIFDDKKEPLYGRATSRIRLREFPLSTLREIMRDNNPDYTPDDLLAMYMITGGVAKYVEQLHMQKAFTKEKIIESVLSFGSYFIDEGKELLSDEFGKDYGNYFSILSAIAGGFNERGEIKSYTGVEAGGYLDKLENIYDLVYRYRPYLASENSRNVKYGIKDNFLNFWFRFIYKYRSAVEIGNLAYVKGKVLADYSTFSGWILERWFRQTYRETGLYNIVTNYWEKDGNNEIDLIAVNEADCEIVIGEVKRNPRRIDLHGLEHKAQNIITKRKGWRIEYAALSLEDMGH</sequence>
<name>A0A1B1S8W8_9BACT</name>
<dbReference type="KEGG" id="pary:A4V02_05560"/>
<dbReference type="Proteomes" id="UP000186351">
    <property type="component" value="Chromosome"/>
</dbReference>
<dbReference type="InterPro" id="IPR004256">
    <property type="entry name" value="DUF234"/>
</dbReference>
<dbReference type="SUPFAM" id="SSF52540">
    <property type="entry name" value="P-loop containing nucleoside triphosphate hydrolases"/>
    <property type="match status" value="1"/>
</dbReference>
<evidence type="ECO:0000259" key="1">
    <source>
        <dbReference type="Pfam" id="PF01637"/>
    </source>
</evidence>
<protein>
    <submittedName>
        <fullName evidence="3">ATPase</fullName>
    </submittedName>
</protein>
<dbReference type="Gene3D" id="3.40.50.300">
    <property type="entry name" value="P-loop containing nucleotide triphosphate hydrolases"/>
    <property type="match status" value="2"/>
</dbReference>
<proteinExistence type="predicted"/>
<feature type="domain" description="ATPase" evidence="1">
    <location>
        <begin position="3"/>
        <end position="209"/>
    </location>
</feature>
<dbReference type="GeneID" id="65536316"/>
<dbReference type="PANTHER" id="PTHR34704:SF1">
    <property type="entry name" value="ATPASE"/>
    <property type="match status" value="1"/>
</dbReference>
<feature type="domain" description="DUF234" evidence="2">
    <location>
        <begin position="316"/>
        <end position="398"/>
    </location>
</feature>
<dbReference type="Pfam" id="PF01637">
    <property type="entry name" value="ATPase_2"/>
    <property type="match status" value="1"/>
</dbReference>
<organism evidence="3 4">
    <name type="scientific">Muribaculum intestinale</name>
    <dbReference type="NCBI Taxonomy" id="1796646"/>
    <lineage>
        <taxon>Bacteria</taxon>
        <taxon>Pseudomonadati</taxon>
        <taxon>Bacteroidota</taxon>
        <taxon>Bacteroidia</taxon>
        <taxon>Bacteroidales</taxon>
        <taxon>Muribaculaceae</taxon>
        <taxon>Muribaculum</taxon>
    </lineage>
</organism>
<evidence type="ECO:0000313" key="4">
    <source>
        <dbReference type="Proteomes" id="UP000186351"/>
    </source>
</evidence>
<dbReference type="InterPro" id="IPR027417">
    <property type="entry name" value="P-loop_NTPase"/>
</dbReference>
<dbReference type="PANTHER" id="PTHR34704">
    <property type="entry name" value="ATPASE"/>
    <property type="match status" value="1"/>
</dbReference>
<accession>A0A1Z2XJS0</accession>
<evidence type="ECO:0000313" key="3">
    <source>
        <dbReference type="EMBL" id="ANU63241.1"/>
    </source>
</evidence>
<evidence type="ECO:0000259" key="2">
    <source>
        <dbReference type="Pfam" id="PF03008"/>
    </source>
</evidence>
<dbReference type="STRING" id="1796646.A4V02_05560"/>
<dbReference type="OrthoDB" id="9813134at2"/>
<dbReference type="InterPro" id="IPR011579">
    <property type="entry name" value="ATPase_dom"/>
</dbReference>
<reference evidence="4" key="1">
    <citation type="submission" date="2016-04" db="EMBL/GenBank/DDBJ databases">
        <title>Complete Genome Sequences of Twelve Strains of a Stable Defined Moderately Diverse Mouse Microbiota 2 (sDMDMm2).</title>
        <authorList>
            <person name="Uchimura Y."/>
            <person name="Wyss M."/>
            <person name="Brugiroux S."/>
            <person name="Limenitakis J.P."/>
            <person name="Stecher B."/>
            <person name="McCoy K.D."/>
            <person name="Macpherson A.J."/>
        </authorList>
    </citation>
    <scope>NUCLEOTIDE SEQUENCE [LARGE SCALE GENOMIC DNA]</scope>
    <source>
        <strain evidence="4">YL27</strain>
    </source>
</reference>
<dbReference type="Pfam" id="PF03008">
    <property type="entry name" value="DUF234"/>
    <property type="match status" value="1"/>
</dbReference>
<dbReference type="RefSeq" id="WP_068960590.1">
    <property type="nucleotide sequence ID" value="NZ_CP015402.2"/>
</dbReference>
<dbReference type="GO" id="GO:0005524">
    <property type="term" value="F:ATP binding"/>
    <property type="evidence" value="ECO:0007669"/>
    <property type="project" value="InterPro"/>
</dbReference>
<dbReference type="EMBL" id="CP015402">
    <property type="protein sequence ID" value="ANU63241.1"/>
    <property type="molecule type" value="Genomic_DNA"/>
</dbReference>